<organism evidence="2 3">
    <name type="scientific">Roseibium litorale</name>
    <dbReference type="NCBI Taxonomy" id="2803841"/>
    <lineage>
        <taxon>Bacteria</taxon>
        <taxon>Pseudomonadati</taxon>
        <taxon>Pseudomonadota</taxon>
        <taxon>Alphaproteobacteria</taxon>
        <taxon>Hyphomicrobiales</taxon>
        <taxon>Stappiaceae</taxon>
        <taxon>Roseibium</taxon>
    </lineage>
</organism>
<reference evidence="3" key="1">
    <citation type="submission" date="2020-09" db="EMBL/GenBank/DDBJ databases">
        <title>The genome sequence of strain Labrenzia suaedae 4C16A.</title>
        <authorList>
            <person name="Liu Y."/>
        </authorList>
    </citation>
    <scope>NUCLEOTIDE SEQUENCE [LARGE SCALE GENOMIC DNA]</scope>
    <source>
        <strain evidence="3">4C16A</strain>
    </source>
</reference>
<dbReference type="InterPro" id="IPR029068">
    <property type="entry name" value="Glyas_Bleomycin-R_OHBP_Dase"/>
</dbReference>
<protein>
    <submittedName>
        <fullName evidence="2">VOC family protein</fullName>
    </submittedName>
</protein>
<dbReference type="SUPFAM" id="SSF54593">
    <property type="entry name" value="Glyoxalase/Bleomycin resistance protein/Dihydroxybiphenyl dioxygenase"/>
    <property type="match status" value="1"/>
</dbReference>
<dbReference type="Pfam" id="PF13468">
    <property type="entry name" value="Glyoxalase_3"/>
    <property type="match status" value="1"/>
</dbReference>
<dbReference type="Gene3D" id="3.10.180.10">
    <property type="entry name" value="2,3-Dihydroxybiphenyl 1,2-Dioxygenase, domain 1"/>
    <property type="match status" value="1"/>
</dbReference>
<dbReference type="EMBL" id="JACYXI010000002">
    <property type="protein sequence ID" value="MBD8890717.1"/>
    <property type="molecule type" value="Genomic_DNA"/>
</dbReference>
<evidence type="ECO:0000313" key="2">
    <source>
        <dbReference type="EMBL" id="MBD8890717.1"/>
    </source>
</evidence>
<keyword evidence="3" id="KW-1185">Reference proteome</keyword>
<accession>A0ABR9CIS4</accession>
<gene>
    <name evidence="2" type="ORF">IG616_04105</name>
</gene>
<dbReference type="PANTHER" id="PTHR40265:SF1">
    <property type="entry name" value="GLYOXALASE-LIKE DOMAIN-CONTAINING PROTEIN"/>
    <property type="match status" value="1"/>
</dbReference>
<evidence type="ECO:0000313" key="3">
    <source>
        <dbReference type="Proteomes" id="UP000632063"/>
    </source>
</evidence>
<reference evidence="2 3" key="2">
    <citation type="journal article" date="2021" name="Int. J. Syst. Evol. Microbiol.">
        <title>Roseibium litorale sp. nov., isolated from a tidal flat sediment and proposal for the reclassification of Labrenzia polysiphoniae as Roseibium polysiphoniae comb. nov.</title>
        <authorList>
            <person name="Liu Y."/>
            <person name="Pei T."/>
            <person name="Du J."/>
            <person name="Chao M."/>
            <person name="Deng M.R."/>
            <person name="Zhu H."/>
        </authorList>
    </citation>
    <scope>NUCLEOTIDE SEQUENCE [LARGE SCALE GENOMIC DNA]</scope>
    <source>
        <strain evidence="2 3">4C16A</strain>
    </source>
</reference>
<dbReference type="RefSeq" id="WP_192146762.1">
    <property type="nucleotide sequence ID" value="NZ_JACYXI010000002.1"/>
</dbReference>
<sequence>MVRGLDHVVAAVQDLDAAARAWEALGFSVTPKAVHPWGTANRLIQLDRFFVELLALEDASLIQDAGEGAFSFGAFNRDYLASGKEGMSMLVAESRDPAADRAAFAELGLRTYEPFSFGRKAVQPDGSVREVGFDLTFTSEPLAPEIGFFTCYNRFPENFWKPAYQTHKNGARSLSGVTMVAADPSDHHEFLGGFTGQREMRATSLGLEMDTPRGTISVLTPRAYRFRDGDAAADCLPSSLPVLAALEIACEGLSGRKVIPASGLYGITLALVPA</sequence>
<dbReference type="Proteomes" id="UP000632063">
    <property type="component" value="Unassembled WGS sequence"/>
</dbReference>
<name>A0ABR9CIS4_9HYPH</name>
<evidence type="ECO:0000259" key="1">
    <source>
        <dbReference type="Pfam" id="PF13468"/>
    </source>
</evidence>
<dbReference type="InterPro" id="IPR025870">
    <property type="entry name" value="Glyoxalase-like_dom"/>
</dbReference>
<dbReference type="PANTHER" id="PTHR40265">
    <property type="entry name" value="BLL2707 PROTEIN"/>
    <property type="match status" value="1"/>
</dbReference>
<proteinExistence type="predicted"/>
<comment type="caution">
    <text evidence="2">The sequence shown here is derived from an EMBL/GenBank/DDBJ whole genome shotgun (WGS) entry which is preliminary data.</text>
</comment>
<feature type="domain" description="Glyoxalase-like" evidence="1">
    <location>
        <begin position="5"/>
        <end position="190"/>
    </location>
</feature>